<evidence type="ECO:0000313" key="2">
    <source>
        <dbReference type="Proteomes" id="UP000253934"/>
    </source>
</evidence>
<evidence type="ECO:0000313" key="1">
    <source>
        <dbReference type="EMBL" id="RDB36171.1"/>
    </source>
</evidence>
<gene>
    <name evidence="1" type="ORF">DCC88_06220</name>
</gene>
<dbReference type="Gene3D" id="3.10.28.20">
    <property type="entry name" value="Acetamidase/Formamidase-like domains"/>
    <property type="match status" value="1"/>
</dbReference>
<organism evidence="1 2">
    <name type="scientific">Spirobacillus cienkowskii</name>
    <dbReference type="NCBI Taxonomy" id="495820"/>
    <lineage>
        <taxon>Bacteria</taxon>
        <taxon>Pseudomonadati</taxon>
        <taxon>Bdellovibrionota</taxon>
        <taxon>Oligoflexia</taxon>
        <taxon>Silvanigrellales</taxon>
        <taxon>Spirobacillus</taxon>
    </lineage>
</organism>
<dbReference type="Proteomes" id="UP000253934">
    <property type="component" value="Unassembled WGS sequence"/>
</dbReference>
<protein>
    <submittedName>
        <fullName evidence="1">Uncharacterized protein</fullName>
    </submittedName>
</protein>
<comment type="caution">
    <text evidence="1">The sequence shown here is derived from an EMBL/GenBank/DDBJ whole genome shotgun (WGS) entry which is preliminary data.</text>
</comment>
<accession>A0A369KNM2</accession>
<proteinExistence type="predicted"/>
<dbReference type="EMBL" id="QOVW01000065">
    <property type="protein sequence ID" value="RDB36171.1"/>
    <property type="molecule type" value="Genomic_DNA"/>
</dbReference>
<reference evidence="1" key="1">
    <citation type="submission" date="2018-04" db="EMBL/GenBank/DDBJ databases">
        <title>Draft genome sequence of the Candidatus Spirobacillus cienkowskii, a pathogen of freshwater Daphnia species, reconstructed from hemolymph metagenomic reads.</title>
        <authorList>
            <person name="Bresciani L."/>
            <person name="Lemos L.N."/>
            <person name="Wale N."/>
            <person name="Lin J.Y."/>
            <person name="Fernandes G.R."/>
            <person name="Duffy M.A."/>
            <person name="Rodrigues J.M."/>
        </authorList>
    </citation>
    <scope>NUCLEOTIDE SEQUENCE [LARGE SCALE GENOMIC DNA]</scope>
    <source>
        <strain evidence="1">Binning01</strain>
    </source>
</reference>
<sequence length="321" mass="35955">MLSKVTERVFMFFCFVVFHGQLYSQTDACSSLADLQTKNNNSFVGYGSGQTQFEADQNAQIDLARQIRQKVTATATVEENNFNSNLSSNTKSVVQEILIGAKILKRCSGENKFSTVVTLDKDFFINSLAQKLTITFNKANSLKKSIENAKAEEVLANAIETAKDFINNYQQSCESDLELCKIYKGCSNITFDNSFRDLINAVAKNAEKDQYVLIIEDQVLTNEFQEDLLRLLEEDNVKIMNSKVAEKGNNTSRKILANCKFKAGLKIPGTEDKIAEIRCLADAYSGKQKKFQKIYSCKAIMDTQMTSQDAISSCVGRLQKD</sequence>
<keyword evidence="2" id="KW-1185">Reference proteome</keyword>
<dbReference type="AlphaFoldDB" id="A0A369KNM2"/>
<name>A0A369KNM2_9BACT</name>